<evidence type="ECO:0000256" key="2">
    <source>
        <dbReference type="SAM" id="Phobius"/>
    </source>
</evidence>
<dbReference type="EMBL" id="VFOZ01000001">
    <property type="protein sequence ID" value="TQL98073.1"/>
    <property type="molecule type" value="Genomic_DNA"/>
</dbReference>
<accession>A0A543CLT6</accession>
<gene>
    <name evidence="5" type="ORF">FB559_3690</name>
</gene>
<organism evidence="5 6">
    <name type="scientific">Actinoallomurus bryophytorum</name>
    <dbReference type="NCBI Taxonomy" id="1490222"/>
    <lineage>
        <taxon>Bacteria</taxon>
        <taxon>Bacillati</taxon>
        <taxon>Actinomycetota</taxon>
        <taxon>Actinomycetes</taxon>
        <taxon>Streptosporangiales</taxon>
        <taxon>Thermomonosporaceae</taxon>
        <taxon>Actinoallomurus</taxon>
    </lineage>
</organism>
<proteinExistence type="predicted"/>
<dbReference type="InterPro" id="IPR003399">
    <property type="entry name" value="Mce/MlaD"/>
</dbReference>
<sequence length="472" mass="50480">MIIKRGVKIQLLIFAVITVITMAYTAVNIIGIGKGVLDLRYRVYVDLADSGGIFSNAEVTYRGVTVGRVGPLHLTKDGIRVELRIDRGKKVPANGVQAYVLNRSGVGEQYIDLRPAGNGPSLKDGSTIPRDHTHLPVQTYELLHNVDALVRTVNPKDLGTVIDELDKGLSGTGPDLQSLLDSNKQILDALNDTYPETIQLLNNGRTVLDTQADIGPTFKQFSRDLASLTSELKHDDGDVRSVLNTTPGTLTQANDLFERLEPTLPTLLANGSVIGQVLTSRYPQLRQMLVTYPLIVGGAFTAAPGDGTVHFGVELNLNAPPVCTKGYESTRVRYPQDTRPASVNPKASCKLPKNSTSDVRGSRNAPPPDPYPALPAGATSGAGFPYERSYSGGSPDADQGSSGDAAKQASSKQSTGDAQTPSSGLQTLFITGYDPRTRVYVGPDGKRYRLGKVSQLTGDASWQTLLLSPIVG</sequence>
<evidence type="ECO:0000256" key="1">
    <source>
        <dbReference type="SAM" id="MobiDB-lite"/>
    </source>
</evidence>
<feature type="compositionally biased region" description="Polar residues" evidence="1">
    <location>
        <begin position="408"/>
        <end position="429"/>
    </location>
</feature>
<dbReference type="InterPro" id="IPR052336">
    <property type="entry name" value="MlaD_Phospholipid_Transporter"/>
</dbReference>
<evidence type="ECO:0000259" key="4">
    <source>
        <dbReference type="Pfam" id="PF11887"/>
    </source>
</evidence>
<feature type="domain" description="Mce/MlaD" evidence="3">
    <location>
        <begin position="41"/>
        <end position="115"/>
    </location>
</feature>
<feature type="region of interest" description="Disordered" evidence="1">
    <location>
        <begin position="333"/>
        <end position="429"/>
    </location>
</feature>
<dbReference type="PANTHER" id="PTHR33371">
    <property type="entry name" value="INTERMEMBRANE PHOSPHOLIPID TRANSPORT SYSTEM BINDING PROTEIN MLAD-RELATED"/>
    <property type="match status" value="1"/>
</dbReference>
<dbReference type="OrthoDB" id="4741753at2"/>
<keyword evidence="2" id="KW-0472">Membrane</keyword>
<reference evidence="5 6" key="1">
    <citation type="submission" date="2019-06" db="EMBL/GenBank/DDBJ databases">
        <title>Sequencing the genomes of 1000 actinobacteria strains.</title>
        <authorList>
            <person name="Klenk H.-P."/>
        </authorList>
    </citation>
    <scope>NUCLEOTIDE SEQUENCE [LARGE SCALE GENOMIC DNA]</scope>
    <source>
        <strain evidence="5 6">DSM 102200</strain>
    </source>
</reference>
<comment type="caution">
    <text evidence="5">The sequence shown here is derived from an EMBL/GenBank/DDBJ whole genome shotgun (WGS) entry which is preliminary data.</text>
</comment>
<dbReference type="Pfam" id="PF02470">
    <property type="entry name" value="MlaD"/>
    <property type="match status" value="1"/>
</dbReference>
<dbReference type="NCBIfam" id="TIGR00996">
    <property type="entry name" value="Mtu_fam_mce"/>
    <property type="match status" value="1"/>
</dbReference>
<keyword evidence="2" id="KW-1133">Transmembrane helix</keyword>
<dbReference type="PANTHER" id="PTHR33371:SF16">
    <property type="entry name" value="MCE-FAMILY PROTEIN MCE3F"/>
    <property type="match status" value="1"/>
</dbReference>
<dbReference type="RefSeq" id="WP_141956721.1">
    <property type="nucleotide sequence ID" value="NZ_VFOZ01000001.1"/>
</dbReference>
<keyword evidence="6" id="KW-1185">Reference proteome</keyword>
<dbReference type="Pfam" id="PF11887">
    <property type="entry name" value="Mce4_CUP1"/>
    <property type="match status" value="1"/>
</dbReference>
<evidence type="ECO:0000313" key="6">
    <source>
        <dbReference type="Proteomes" id="UP000316096"/>
    </source>
</evidence>
<feature type="domain" description="Mammalian cell entry C-terminal" evidence="4">
    <location>
        <begin position="121"/>
        <end position="308"/>
    </location>
</feature>
<keyword evidence="2" id="KW-0812">Transmembrane</keyword>
<dbReference type="InterPro" id="IPR024516">
    <property type="entry name" value="Mce_C"/>
</dbReference>
<evidence type="ECO:0000259" key="3">
    <source>
        <dbReference type="Pfam" id="PF02470"/>
    </source>
</evidence>
<dbReference type="AlphaFoldDB" id="A0A543CLT6"/>
<dbReference type="Proteomes" id="UP000316096">
    <property type="component" value="Unassembled WGS sequence"/>
</dbReference>
<protein>
    <submittedName>
        <fullName evidence="5">Phospholipid/cholesterol/gamma-HCH transport system substrate-binding protein</fullName>
    </submittedName>
</protein>
<feature type="transmembrane region" description="Helical" evidence="2">
    <location>
        <begin position="12"/>
        <end position="33"/>
    </location>
</feature>
<evidence type="ECO:0000313" key="5">
    <source>
        <dbReference type="EMBL" id="TQL98073.1"/>
    </source>
</evidence>
<dbReference type="GO" id="GO:0005576">
    <property type="term" value="C:extracellular region"/>
    <property type="evidence" value="ECO:0007669"/>
    <property type="project" value="TreeGrafter"/>
</dbReference>
<name>A0A543CLT6_9ACTN</name>
<dbReference type="InterPro" id="IPR005693">
    <property type="entry name" value="Mce"/>
</dbReference>